<feature type="region of interest" description="Disordered" evidence="9">
    <location>
        <begin position="76"/>
        <end position="108"/>
    </location>
</feature>
<dbReference type="SUPFAM" id="SSF46689">
    <property type="entry name" value="Homeodomain-like"/>
    <property type="match status" value="1"/>
</dbReference>
<keyword evidence="3" id="KW-0217">Developmental protein</keyword>
<feature type="DNA-binding region" description="Homeobox" evidence="7">
    <location>
        <begin position="218"/>
        <end position="277"/>
    </location>
</feature>
<dbReference type="InterPro" id="IPR050296">
    <property type="entry name" value="Antp_homeobox"/>
</dbReference>
<feature type="region of interest" description="Disordered" evidence="9">
    <location>
        <begin position="18"/>
        <end position="53"/>
    </location>
</feature>
<dbReference type="PRINTS" id="PR00024">
    <property type="entry name" value="HOMEOBOX"/>
</dbReference>
<comment type="subcellular location">
    <subcellularLocation>
        <location evidence="1 7 8">Nucleus</location>
    </subcellularLocation>
</comment>
<dbReference type="GeneID" id="100747520"/>
<proteinExistence type="inferred from homology"/>
<dbReference type="GO" id="GO:0000981">
    <property type="term" value="F:DNA-binding transcription factor activity, RNA polymerase II-specific"/>
    <property type="evidence" value="ECO:0007669"/>
    <property type="project" value="InterPro"/>
</dbReference>
<protein>
    <submittedName>
        <fullName evidence="12">Homeobox protein Hox-D3-like</fullName>
    </submittedName>
</protein>
<feature type="region of interest" description="Disordered" evidence="9">
    <location>
        <begin position="376"/>
        <end position="399"/>
    </location>
</feature>
<feature type="compositionally biased region" description="Polar residues" evidence="9">
    <location>
        <begin position="90"/>
        <end position="108"/>
    </location>
</feature>
<evidence type="ECO:0000256" key="8">
    <source>
        <dbReference type="RuleBase" id="RU000682"/>
    </source>
</evidence>
<keyword evidence="11" id="KW-1185">Reference proteome</keyword>
<sequence>MSNTVHFADADANLWLNQPPINEQNNFPGSSHPTEQQQIYPGPSYNQSYSDQNCSGSTSLLEMLLRQGKETVVQNRVNPGRNRGAPLGGQNMSNIPCQSAPYTPSSSTGRMSPIVAFLPDAQAQVRQQEIQNGYLPNHQGYHVQQYSNSVVTPSMMMASNSRTNYAAQHRYAAYVNGQVTERRNPAEINEFADEQAHQQVEYPWMRSYFNSDGNNVGQKRTRQTYTRFQTLELEKEFHYNRYLTRRRRIEISKALSLTERQIKIWFQNRRMKAKKDGKLAQPALQEANRVGPPAYSASEGNSEGSSSPSHNASLIDTLPVAAYPGPSTAPMMQPEQVAMPAHLAARQDMLHEAYFEYRHQQQLLLLQQQQQQQQQQQRLQQQEQQHYHHHRRYDNNDYF</sequence>
<comment type="similarity">
    <text evidence="2">Belongs to the Antp homeobox family.</text>
</comment>
<dbReference type="InterPro" id="IPR020479">
    <property type="entry name" value="HD_metazoa"/>
</dbReference>
<evidence type="ECO:0000256" key="9">
    <source>
        <dbReference type="SAM" id="MobiDB-lite"/>
    </source>
</evidence>
<evidence type="ECO:0000313" key="12">
    <source>
        <dbReference type="RefSeq" id="XP_033175326.1"/>
    </source>
</evidence>
<dbReference type="PROSITE" id="PS00032">
    <property type="entry name" value="ANTENNAPEDIA"/>
    <property type="match status" value="1"/>
</dbReference>
<keyword evidence="6 7" id="KW-0539">Nucleus</keyword>
<evidence type="ECO:0000313" key="11">
    <source>
        <dbReference type="Proteomes" id="UP000515180"/>
    </source>
</evidence>
<gene>
    <name evidence="12" type="primary">LOC100747520</name>
</gene>
<dbReference type="RefSeq" id="XP_033175326.1">
    <property type="nucleotide sequence ID" value="XM_033319435.1"/>
</dbReference>
<dbReference type="PANTHER" id="PTHR45659">
    <property type="entry name" value="HOMEOBOX PROTEIN HOX"/>
    <property type="match status" value="1"/>
</dbReference>
<evidence type="ECO:0000256" key="2">
    <source>
        <dbReference type="ARBA" id="ARBA00009107"/>
    </source>
</evidence>
<dbReference type="SMART" id="SM00389">
    <property type="entry name" value="HOX"/>
    <property type="match status" value="1"/>
</dbReference>
<evidence type="ECO:0000256" key="1">
    <source>
        <dbReference type="ARBA" id="ARBA00004123"/>
    </source>
</evidence>
<dbReference type="InterPro" id="IPR017970">
    <property type="entry name" value="Homeobox_CS"/>
</dbReference>
<dbReference type="InterPro" id="IPR001827">
    <property type="entry name" value="Homeobox_Antennapedia_CS"/>
</dbReference>
<feature type="region of interest" description="Disordered" evidence="9">
    <location>
        <begin position="276"/>
        <end position="313"/>
    </location>
</feature>
<organism evidence="11 12">
    <name type="scientific">Bombus impatiens</name>
    <name type="common">Bumblebee</name>
    <dbReference type="NCBI Taxonomy" id="132113"/>
    <lineage>
        <taxon>Eukaryota</taxon>
        <taxon>Metazoa</taxon>
        <taxon>Ecdysozoa</taxon>
        <taxon>Arthropoda</taxon>
        <taxon>Hexapoda</taxon>
        <taxon>Insecta</taxon>
        <taxon>Pterygota</taxon>
        <taxon>Neoptera</taxon>
        <taxon>Endopterygota</taxon>
        <taxon>Hymenoptera</taxon>
        <taxon>Apocrita</taxon>
        <taxon>Aculeata</taxon>
        <taxon>Apoidea</taxon>
        <taxon>Anthophila</taxon>
        <taxon>Apidae</taxon>
        <taxon>Bombus</taxon>
        <taxon>Pyrobombus</taxon>
    </lineage>
</organism>
<dbReference type="GO" id="GO:0000978">
    <property type="term" value="F:RNA polymerase II cis-regulatory region sequence-specific DNA binding"/>
    <property type="evidence" value="ECO:0007669"/>
    <property type="project" value="TreeGrafter"/>
</dbReference>
<dbReference type="InterPro" id="IPR001356">
    <property type="entry name" value="HD"/>
</dbReference>
<keyword evidence="5 7" id="KW-0371">Homeobox</keyword>
<evidence type="ECO:0000256" key="5">
    <source>
        <dbReference type="ARBA" id="ARBA00023155"/>
    </source>
</evidence>
<dbReference type="Proteomes" id="UP000515180">
    <property type="component" value="Unplaced"/>
</dbReference>
<dbReference type="InterPro" id="IPR009057">
    <property type="entry name" value="Homeodomain-like_sf"/>
</dbReference>
<dbReference type="CDD" id="cd00086">
    <property type="entry name" value="homeodomain"/>
    <property type="match status" value="1"/>
</dbReference>
<dbReference type="GO" id="GO:0009952">
    <property type="term" value="P:anterior/posterior pattern specification"/>
    <property type="evidence" value="ECO:0007669"/>
    <property type="project" value="TreeGrafter"/>
</dbReference>
<dbReference type="GO" id="GO:0005634">
    <property type="term" value="C:nucleus"/>
    <property type="evidence" value="ECO:0007669"/>
    <property type="project" value="UniProtKB-SubCell"/>
</dbReference>
<accession>A0A6P8LNK4</accession>
<dbReference type="PROSITE" id="PS50071">
    <property type="entry name" value="HOMEOBOX_2"/>
    <property type="match status" value="1"/>
</dbReference>
<evidence type="ECO:0000256" key="4">
    <source>
        <dbReference type="ARBA" id="ARBA00023125"/>
    </source>
</evidence>
<feature type="compositionally biased region" description="Low complexity" evidence="9">
    <location>
        <begin position="296"/>
        <end position="313"/>
    </location>
</feature>
<dbReference type="Pfam" id="PF00046">
    <property type="entry name" value="Homeodomain"/>
    <property type="match status" value="1"/>
</dbReference>
<dbReference type="PROSITE" id="PS00027">
    <property type="entry name" value="HOMEOBOX_1"/>
    <property type="match status" value="1"/>
</dbReference>
<name>A0A6P8LNK4_BOMIM</name>
<dbReference type="AlphaFoldDB" id="A0A6P8LNK4"/>
<evidence type="ECO:0000256" key="6">
    <source>
        <dbReference type="ARBA" id="ARBA00023242"/>
    </source>
</evidence>
<evidence type="ECO:0000256" key="7">
    <source>
        <dbReference type="PROSITE-ProRule" id="PRU00108"/>
    </source>
</evidence>
<evidence type="ECO:0000256" key="3">
    <source>
        <dbReference type="ARBA" id="ARBA00022473"/>
    </source>
</evidence>
<reference evidence="12" key="1">
    <citation type="submission" date="2025-08" db="UniProtKB">
        <authorList>
            <consortium name="RefSeq"/>
        </authorList>
    </citation>
    <scope>IDENTIFICATION</scope>
</reference>
<dbReference type="PANTHER" id="PTHR45659:SF4">
    <property type="entry name" value="HOMEOBOX PROTEIN ABDOMINAL-A"/>
    <property type="match status" value="1"/>
</dbReference>
<dbReference type="Gene3D" id="1.10.10.60">
    <property type="entry name" value="Homeodomain-like"/>
    <property type="match status" value="1"/>
</dbReference>
<feature type="domain" description="Homeobox" evidence="10">
    <location>
        <begin position="216"/>
        <end position="276"/>
    </location>
</feature>
<keyword evidence="4 7" id="KW-0238">DNA-binding</keyword>
<evidence type="ECO:0000259" key="10">
    <source>
        <dbReference type="PROSITE" id="PS50071"/>
    </source>
</evidence>
<dbReference type="OrthoDB" id="6159439at2759"/>